<accession>A0ABY2GT11</accession>
<dbReference type="GeneID" id="300580732"/>
<evidence type="ECO:0000256" key="1">
    <source>
        <dbReference type="SAM" id="MobiDB-lite"/>
    </source>
</evidence>
<name>A0ABY2GT11_9HYPO</name>
<dbReference type="EMBL" id="PPTA01000016">
    <property type="protein sequence ID" value="TFA99077.1"/>
    <property type="molecule type" value="Genomic_DNA"/>
</dbReference>
<evidence type="ECO:0000313" key="2">
    <source>
        <dbReference type="EMBL" id="TFA99077.1"/>
    </source>
</evidence>
<dbReference type="Proteomes" id="UP001642720">
    <property type="component" value="Unassembled WGS sequence"/>
</dbReference>
<keyword evidence="3" id="KW-1185">Reference proteome</keyword>
<organism evidence="2 3">
    <name type="scientific">Trichoderma ghanense</name>
    <dbReference type="NCBI Taxonomy" id="65468"/>
    <lineage>
        <taxon>Eukaryota</taxon>
        <taxon>Fungi</taxon>
        <taxon>Dikarya</taxon>
        <taxon>Ascomycota</taxon>
        <taxon>Pezizomycotina</taxon>
        <taxon>Sordariomycetes</taxon>
        <taxon>Hypocreomycetidae</taxon>
        <taxon>Hypocreales</taxon>
        <taxon>Hypocreaceae</taxon>
        <taxon>Trichoderma</taxon>
    </lineage>
</organism>
<proteinExistence type="predicted"/>
<reference evidence="2 3" key="1">
    <citation type="submission" date="2018-01" db="EMBL/GenBank/DDBJ databases">
        <title>Genome characterization of the sugarcane-associated fungus Trichoderma ghanense CCMA-1212 and their application in lignocelulose bioconversion.</title>
        <authorList>
            <person name="Steindorff A.S."/>
            <person name="Mendes T.D."/>
            <person name="Vilela E.S.D."/>
            <person name="Rodrigues D.S."/>
            <person name="Formighieri E.F."/>
            <person name="Melo I.S."/>
            <person name="Favaro L.C.L."/>
        </authorList>
    </citation>
    <scope>NUCLEOTIDE SEQUENCE [LARGE SCALE GENOMIC DNA]</scope>
    <source>
        <strain evidence="2 3">CCMA-1212</strain>
    </source>
</reference>
<evidence type="ECO:0000313" key="3">
    <source>
        <dbReference type="Proteomes" id="UP001642720"/>
    </source>
</evidence>
<feature type="compositionally biased region" description="Polar residues" evidence="1">
    <location>
        <begin position="29"/>
        <end position="42"/>
    </location>
</feature>
<dbReference type="RefSeq" id="XP_073555279.1">
    <property type="nucleotide sequence ID" value="XM_073706282.1"/>
</dbReference>
<gene>
    <name evidence="2" type="ORF">CCMA1212_009188</name>
</gene>
<protein>
    <submittedName>
        <fullName evidence="2">Uncharacterized protein</fullName>
    </submittedName>
</protein>
<comment type="caution">
    <text evidence="2">The sequence shown here is derived from an EMBL/GenBank/DDBJ whole genome shotgun (WGS) entry which is preliminary data.</text>
</comment>
<sequence length="113" mass="12676">MRLEQPRVTTASTEIYSHKPFIIKPTPAPKSTRQPSSASNWLHLSPHTPNRDALLPYKTRCPRPDLELRRLPGDSAGPLALTAFTPLYIPRPLPSKRSFLLLLFFSSSLCLLA</sequence>
<feature type="region of interest" description="Disordered" evidence="1">
    <location>
        <begin position="19"/>
        <end position="56"/>
    </location>
</feature>